<name>A0A0H3J2B6_CLOPA</name>
<evidence type="ECO:0000313" key="8">
    <source>
        <dbReference type="Proteomes" id="UP000030905"/>
    </source>
</evidence>
<dbReference type="KEGG" id="cpae:CPAST_c14940"/>
<dbReference type="SMART" id="SM00345">
    <property type="entry name" value="HTH_GNTR"/>
    <property type="match status" value="1"/>
</dbReference>
<dbReference type="PATRIC" id="fig|1262449.3.peg.3425"/>
<dbReference type="eggNOG" id="COG2186">
    <property type="taxonomic scope" value="Bacteria"/>
</dbReference>
<dbReference type="Gene3D" id="1.20.120.530">
    <property type="entry name" value="GntR ligand-binding domain-like"/>
    <property type="match status" value="1"/>
</dbReference>
<dbReference type="InterPro" id="IPR036390">
    <property type="entry name" value="WH_DNA-bd_sf"/>
</dbReference>
<dbReference type="Pfam" id="PF07729">
    <property type="entry name" value="FCD"/>
    <property type="match status" value="1"/>
</dbReference>
<dbReference type="SUPFAM" id="SSF48008">
    <property type="entry name" value="GntR ligand-binding domain-like"/>
    <property type="match status" value="1"/>
</dbReference>
<reference evidence="5 8" key="1">
    <citation type="journal article" date="2015" name="Genome Announc.">
        <title>Complete Genome Sequence of the Nitrogen-Fixing and Solvent-Producing Clostridium pasteurianum DSM 525.</title>
        <authorList>
            <person name="Poehlein A."/>
            <person name="Grosse-Honebrink A."/>
            <person name="Zhang Y."/>
            <person name="Minton N.P."/>
            <person name="Daniel R."/>
        </authorList>
    </citation>
    <scope>NUCLEOTIDE SEQUENCE [LARGE SCALE GENOMIC DNA]</scope>
    <source>
        <strain evidence="5">DSM 525</strain>
        <strain evidence="8">DSM 525 / ATCC 6013</strain>
    </source>
</reference>
<dbReference type="InterPro" id="IPR000524">
    <property type="entry name" value="Tscrpt_reg_HTH_GntR"/>
</dbReference>
<keyword evidence="1" id="KW-0805">Transcription regulation</keyword>
<gene>
    <name evidence="5" type="ORF">CLPA_c14940</name>
    <name evidence="6" type="ORF">CP6013_01683</name>
</gene>
<evidence type="ECO:0000259" key="4">
    <source>
        <dbReference type="PROSITE" id="PS50949"/>
    </source>
</evidence>
<dbReference type="PANTHER" id="PTHR43537:SF43">
    <property type="entry name" value="GNTR-FAMILY TRANSCRIPTIONAL REGULATOR"/>
    <property type="match status" value="1"/>
</dbReference>
<dbReference type="PROSITE" id="PS50949">
    <property type="entry name" value="HTH_GNTR"/>
    <property type="match status" value="1"/>
</dbReference>
<feature type="domain" description="HTH gntR-type" evidence="4">
    <location>
        <begin position="8"/>
        <end position="76"/>
    </location>
</feature>
<organism evidence="5 8">
    <name type="scientific">Clostridium pasteurianum DSM 525 = ATCC 6013</name>
    <dbReference type="NCBI Taxonomy" id="1262449"/>
    <lineage>
        <taxon>Bacteria</taxon>
        <taxon>Bacillati</taxon>
        <taxon>Bacillota</taxon>
        <taxon>Clostridia</taxon>
        <taxon>Eubacteriales</taxon>
        <taxon>Clostridiaceae</taxon>
        <taxon>Clostridium</taxon>
    </lineage>
</organism>
<evidence type="ECO:0000256" key="2">
    <source>
        <dbReference type="ARBA" id="ARBA00023125"/>
    </source>
</evidence>
<dbReference type="KEGG" id="cpat:CLPA_c14940"/>
<dbReference type="GO" id="GO:0003700">
    <property type="term" value="F:DNA-binding transcription factor activity"/>
    <property type="evidence" value="ECO:0007669"/>
    <property type="project" value="InterPro"/>
</dbReference>
<dbReference type="RefSeq" id="WP_003447282.1">
    <property type="nucleotide sequence ID" value="NZ_ANZB01000014.1"/>
</dbReference>
<dbReference type="Proteomes" id="UP000030905">
    <property type="component" value="Chromosome"/>
</dbReference>
<dbReference type="EMBL" id="JPGY02000001">
    <property type="protein sequence ID" value="KRU12436.1"/>
    <property type="molecule type" value="Genomic_DNA"/>
</dbReference>
<reference evidence="6" key="2">
    <citation type="submission" date="2015-10" db="EMBL/GenBank/DDBJ databases">
        <title>Improved Draft Genome Sequence of Clostridium pasteurianum Strain ATCC 6013 (DSM 525) Using a Hybrid Next-Generation Sequencing Approach.</title>
        <authorList>
            <person name="Pyne M.E."/>
            <person name="Utturkar S.M."/>
            <person name="Brown S.D."/>
            <person name="Moo-Young M."/>
            <person name="Chung D.A."/>
            <person name="Chou P.C."/>
        </authorList>
    </citation>
    <scope>NUCLEOTIDE SEQUENCE</scope>
    <source>
        <strain evidence="6">ATCC 6013</strain>
    </source>
</reference>
<evidence type="ECO:0000313" key="7">
    <source>
        <dbReference type="Proteomes" id="UP000028042"/>
    </source>
</evidence>
<keyword evidence="3" id="KW-0804">Transcription</keyword>
<dbReference type="SUPFAM" id="SSF46785">
    <property type="entry name" value="Winged helix' DNA-binding domain"/>
    <property type="match status" value="1"/>
</dbReference>
<dbReference type="InterPro" id="IPR008920">
    <property type="entry name" value="TF_FadR/GntR_C"/>
</dbReference>
<dbReference type="GeneID" id="93073667"/>
<dbReference type="CDD" id="cd07377">
    <property type="entry name" value="WHTH_GntR"/>
    <property type="match status" value="1"/>
</dbReference>
<sequence length="236" mass="27120">MFRPIKNTKVYEQVIIQIKNMISKGILKKGDKLPSERELVDKLGISRTSIREALRALEIIGLVESRQGEGNFIRDNFENSLFEPLSVMFMLQKSSTLEIHQVRVMIETETASLAAKNITDKDIEVLQEYIDKLENSNDEVDRSIADKNFHYKIAECSGNFLINNILRSVSSLMDAFIVNARMVIVNEAEQREELVIQHRNILQALVNRDSEAAVTAMREHLECIKRHLILMDNIYS</sequence>
<dbReference type="InterPro" id="IPR011711">
    <property type="entry name" value="GntR_C"/>
</dbReference>
<dbReference type="SMART" id="SM00895">
    <property type="entry name" value="FCD"/>
    <property type="match status" value="1"/>
</dbReference>
<keyword evidence="2" id="KW-0238">DNA-binding</keyword>
<dbReference type="InterPro" id="IPR036388">
    <property type="entry name" value="WH-like_DNA-bd_sf"/>
</dbReference>
<evidence type="ECO:0000313" key="6">
    <source>
        <dbReference type="EMBL" id="KRU12436.1"/>
    </source>
</evidence>
<dbReference type="PRINTS" id="PR00035">
    <property type="entry name" value="HTHGNTR"/>
</dbReference>
<accession>A0A0H3J2B6</accession>
<dbReference type="GO" id="GO:0003677">
    <property type="term" value="F:DNA binding"/>
    <property type="evidence" value="ECO:0007669"/>
    <property type="project" value="UniProtKB-KW"/>
</dbReference>
<evidence type="ECO:0000256" key="3">
    <source>
        <dbReference type="ARBA" id="ARBA00023163"/>
    </source>
</evidence>
<dbReference type="Proteomes" id="UP000028042">
    <property type="component" value="Unassembled WGS sequence"/>
</dbReference>
<reference evidence="6 7" key="3">
    <citation type="journal article" name="Genome Announc.">
        <title>Improved Draft Genome Sequence of Clostridium pasteurianum Strain ATCC 6013 (DSM 525) Using a Hybrid Next-Generation Sequencing Approach.</title>
        <authorList>
            <person name="Pyne M.E."/>
            <person name="Utturkar S."/>
            <person name="Brown S.D."/>
            <person name="Moo-Young M."/>
            <person name="Chung D.A."/>
            <person name="Chou C.P."/>
        </authorList>
    </citation>
    <scope>NUCLEOTIDE SEQUENCE [LARGE SCALE GENOMIC DNA]</scope>
    <source>
        <strain evidence="6 7">ATCC 6013</strain>
    </source>
</reference>
<dbReference type="PANTHER" id="PTHR43537">
    <property type="entry name" value="TRANSCRIPTIONAL REGULATOR, GNTR FAMILY"/>
    <property type="match status" value="1"/>
</dbReference>
<evidence type="ECO:0000256" key="1">
    <source>
        <dbReference type="ARBA" id="ARBA00023015"/>
    </source>
</evidence>
<protein>
    <submittedName>
        <fullName evidence="6">GntR domain protein</fullName>
    </submittedName>
    <submittedName>
        <fullName evidence="5">Transcriptional regulator</fullName>
    </submittedName>
</protein>
<dbReference type="Pfam" id="PF00392">
    <property type="entry name" value="GntR"/>
    <property type="match status" value="1"/>
</dbReference>
<dbReference type="EMBL" id="CP009268">
    <property type="protein sequence ID" value="AJA51557.1"/>
    <property type="molecule type" value="Genomic_DNA"/>
</dbReference>
<evidence type="ECO:0000313" key="5">
    <source>
        <dbReference type="EMBL" id="AJA51557.1"/>
    </source>
</evidence>
<dbReference type="Gene3D" id="1.10.10.10">
    <property type="entry name" value="Winged helix-like DNA-binding domain superfamily/Winged helix DNA-binding domain"/>
    <property type="match status" value="1"/>
</dbReference>
<proteinExistence type="predicted"/>
<keyword evidence="8" id="KW-1185">Reference proteome</keyword>
<dbReference type="AlphaFoldDB" id="A0A0H3J2B6"/>